<proteinExistence type="predicted"/>
<dbReference type="EMBL" id="BAET01000028">
    <property type="protein sequence ID" value="GAB56436.1"/>
    <property type="molecule type" value="Genomic_DNA"/>
</dbReference>
<gene>
    <name evidence="2" type="ORF">GPUN_2321</name>
</gene>
<dbReference type="NCBIfam" id="TIGR03949">
    <property type="entry name" value="bact_IIb_cerein"/>
    <property type="match status" value="1"/>
</dbReference>
<keyword evidence="1" id="KW-0812">Transmembrane</keyword>
<feature type="transmembrane region" description="Helical" evidence="1">
    <location>
        <begin position="20"/>
        <end position="45"/>
    </location>
</feature>
<dbReference type="InterPro" id="IPR023991">
    <property type="entry name" value="Bacteriocin_IIb_lactobn/cerein"/>
</dbReference>
<protein>
    <submittedName>
        <fullName evidence="2">Uncharacterized protein</fullName>
    </submittedName>
</protein>
<accession>H5TDQ9</accession>
<evidence type="ECO:0000313" key="3">
    <source>
        <dbReference type="Proteomes" id="UP000053586"/>
    </source>
</evidence>
<keyword evidence="1" id="KW-0472">Membrane</keyword>
<evidence type="ECO:0000256" key="1">
    <source>
        <dbReference type="SAM" id="Phobius"/>
    </source>
</evidence>
<keyword evidence="1" id="KW-1133">Transmembrane helix</keyword>
<dbReference type="Proteomes" id="UP000053586">
    <property type="component" value="Unassembled WGS sequence"/>
</dbReference>
<reference evidence="2 3" key="1">
    <citation type="journal article" date="2012" name="J. Bacteriol.">
        <title>Genome sequence of proteorhodopsin-containing sea ice bacterium Glaciecola punicea ACAM 611T.</title>
        <authorList>
            <person name="Qin Q.-L."/>
            <person name="Xie B.-B."/>
            <person name="Shu Y.-L."/>
            <person name="Rong J.-C."/>
            <person name="Zhao D.-L."/>
            <person name="Zhang X.-Y."/>
            <person name="Chen X.-L."/>
            <person name="Zhou B.-C."/>
            <person name="Zhanga Y.-Z."/>
        </authorList>
    </citation>
    <scope>NUCLEOTIDE SEQUENCE [LARGE SCALE GENOMIC DNA]</scope>
    <source>
        <strain evidence="2 3">ACAM 611</strain>
    </source>
</reference>
<reference evidence="2 3" key="2">
    <citation type="journal article" date="2017" name="Antonie Van Leeuwenhoek">
        <title>Rhizobium rhizosphaerae sp. nov., a novel species isolated from rice rhizosphere.</title>
        <authorList>
            <person name="Zhao J.J."/>
            <person name="Zhang J."/>
            <person name="Zhang R.J."/>
            <person name="Zhang C.W."/>
            <person name="Yin H.Q."/>
            <person name="Zhang X.X."/>
        </authorList>
    </citation>
    <scope>NUCLEOTIDE SEQUENCE [LARGE SCALE GENOMIC DNA]</scope>
    <source>
        <strain evidence="2 3">ACAM 611</strain>
    </source>
</reference>
<name>H5TDQ9_9ALTE</name>
<organism evidence="2 3">
    <name type="scientific">Glaciecola punicea ACAM 611</name>
    <dbReference type="NCBI Taxonomy" id="1121923"/>
    <lineage>
        <taxon>Bacteria</taxon>
        <taxon>Pseudomonadati</taxon>
        <taxon>Pseudomonadota</taxon>
        <taxon>Gammaproteobacteria</taxon>
        <taxon>Alteromonadales</taxon>
        <taxon>Alteromonadaceae</taxon>
        <taxon>Glaciecola</taxon>
    </lineage>
</organism>
<comment type="caution">
    <text evidence="2">The sequence shown here is derived from an EMBL/GenBank/DDBJ whole genome shotgun (WGS) entry which is preliminary data.</text>
</comment>
<evidence type="ECO:0000313" key="2">
    <source>
        <dbReference type="EMBL" id="GAB56436.1"/>
    </source>
</evidence>
<dbReference type="AlphaFoldDB" id="H5TDQ9"/>
<sequence length="46" mass="4883">MNALNVNELANVNGGLVPFFVAFALYGEIAVFTATFSGIATYNAIR</sequence>
<keyword evidence="3" id="KW-1185">Reference proteome</keyword>
<dbReference type="RefSeq" id="WP_006006569.1">
    <property type="nucleotide sequence ID" value="NZ_BAET01000028.1"/>
</dbReference>